<accession>A0A8X8KN25</accession>
<dbReference type="Proteomes" id="UP000484076">
    <property type="component" value="Unassembled WGS sequence"/>
</dbReference>
<evidence type="ECO:0000313" key="1">
    <source>
        <dbReference type="EMBL" id="NUB44540.1"/>
    </source>
</evidence>
<organism evidence="1 2">
    <name type="scientific">Fertoeibacter niger</name>
    <dbReference type="NCBI Taxonomy" id="2656921"/>
    <lineage>
        <taxon>Bacteria</taxon>
        <taxon>Pseudomonadati</taxon>
        <taxon>Pseudomonadota</taxon>
        <taxon>Alphaproteobacteria</taxon>
        <taxon>Rhodobacterales</taxon>
        <taxon>Paracoccaceae</taxon>
        <taxon>Fertoeibacter</taxon>
    </lineage>
</organism>
<name>A0A8X8KN25_9RHOB</name>
<reference evidence="1" key="1">
    <citation type="submission" date="2020-05" db="EMBL/GenBank/DDBJ databases">
        <title>Fertoebacter nigrum gen. nov., sp. nov., a new member of the family Rhodobacteraceae.</title>
        <authorList>
            <person name="Szuroczki S."/>
            <person name="Abbaszade G."/>
            <person name="Buni D."/>
            <person name="Schumann P."/>
            <person name="Toth E."/>
        </authorList>
    </citation>
    <scope>NUCLEOTIDE SEQUENCE</scope>
    <source>
        <strain evidence="1">RG-N-1a</strain>
    </source>
</reference>
<protein>
    <recommendedName>
        <fullName evidence="3">Rhamnosyl transferase</fullName>
    </recommendedName>
</protein>
<sequence length="279" mass="30718">MARRDAGADRIQMLGLCRFSLLVDGGFQTMHDTLEARRTALYDPARLANRFAWFEHACLPGFRAQTDGEFTLILLTGTDLPPAWMDRLHDLAASLPQAVVETRDPGPHRDVCRAVMAAHIDPGAQVVGQFRIDDDDTVGLDYIARSREDFPLFSRLYDRHGMLASNYAKGVVATDTGTGLTYETRAETNWACGLTLYFPQGSAKGVMDFGHHRLAEWMPTVTQSDSVMYLRGIHANNDSRGRGLGSGPALPAERAANVLRKRFGIDATALEQALRAAQP</sequence>
<comment type="caution">
    <text evidence="1">The sequence shown here is derived from an EMBL/GenBank/DDBJ whole genome shotgun (WGS) entry which is preliminary data.</text>
</comment>
<evidence type="ECO:0008006" key="3">
    <source>
        <dbReference type="Google" id="ProtNLM"/>
    </source>
</evidence>
<dbReference type="RefSeq" id="WP_174539647.1">
    <property type="nucleotide sequence ID" value="NZ_WHUT02000004.1"/>
</dbReference>
<gene>
    <name evidence="1" type="ORF">GEU84_009110</name>
</gene>
<keyword evidence="2" id="KW-1185">Reference proteome</keyword>
<proteinExistence type="predicted"/>
<evidence type="ECO:0000313" key="2">
    <source>
        <dbReference type="Proteomes" id="UP000484076"/>
    </source>
</evidence>
<dbReference type="AlphaFoldDB" id="A0A8X8KN25"/>
<dbReference type="InterPro" id="IPR021466">
    <property type="entry name" value="Put_rhamnosyl_transferase"/>
</dbReference>
<dbReference type="Pfam" id="PF11316">
    <property type="entry name" value="Rhamno_transf"/>
    <property type="match status" value="1"/>
</dbReference>
<dbReference type="EMBL" id="WHUT02000004">
    <property type="protein sequence ID" value="NUB44540.1"/>
    <property type="molecule type" value="Genomic_DNA"/>
</dbReference>